<dbReference type="SUPFAM" id="SSF56784">
    <property type="entry name" value="HAD-like"/>
    <property type="match status" value="1"/>
</dbReference>
<protein>
    <submittedName>
        <fullName evidence="1">HAD family phosphatase</fullName>
    </submittedName>
</protein>
<dbReference type="SFLD" id="SFLDS00003">
    <property type="entry name" value="Haloacid_Dehalogenase"/>
    <property type="match status" value="1"/>
</dbReference>
<reference evidence="2" key="1">
    <citation type="journal article" date="2021" name="Syst. Appl. Microbiol.">
        <title>Roseomonas hellenica sp. nov., isolated from roots of wild-growing Alkanna tinctoria.</title>
        <authorList>
            <person name="Rat A."/>
            <person name="Naranjo H.D."/>
            <person name="Lebbe L."/>
            <person name="Cnockaert M."/>
            <person name="Krigas N."/>
            <person name="Grigoriadou K."/>
            <person name="Maloupa E."/>
            <person name="Willems A."/>
        </authorList>
    </citation>
    <scope>NUCLEOTIDE SEQUENCE [LARGE SCALE GENOMIC DNA]</scope>
    <source>
        <strain evidence="2">LMG 31159</strain>
    </source>
</reference>
<sequence>MPGAVVFDMDGLLFDTEVLHRAAAQDAAAEHGCVLPDAVFLSLIGGSAVDNRARLLAHFGTGFGIDDFEACWSRHYAAHAAGGPALKRGVAELLTLLDALGLRRAIATSSSHEAVRRNLAAHGLAGRFDAVVARGDYARGKPAPDPFLRAAEQLGVAPGTCLALEDSPHGVRAAAAAGMTVVMVPDLVPACDADRRLCATVAEDLHAVVQLIAGCG</sequence>
<dbReference type="PANTHER" id="PTHR18901:SF38">
    <property type="entry name" value="PSEUDOURIDINE-5'-PHOSPHATASE"/>
    <property type="match status" value="1"/>
</dbReference>
<dbReference type="PRINTS" id="PR00413">
    <property type="entry name" value="HADHALOGNASE"/>
</dbReference>
<organism evidence="1 2">
    <name type="scientific">Neoroseomonas terrae</name>
    <dbReference type="NCBI Taxonomy" id="424799"/>
    <lineage>
        <taxon>Bacteria</taxon>
        <taxon>Pseudomonadati</taxon>
        <taxon>Pseudomonadota</taxon>
        <taxon>Alphaproteobacteria</taxon>
        <taxon>Acetobacterales</taxon>
        <taxon>Acetobacteraceae</taxon>
        <taxon>Neoroseomonas</taxon>
    </lineage>
</organism>
<dbReference type="Gene3D" id="3.40.50.1000">
    <property type="entry name" value="HAD superfamily/HAD-like"/>
    <property type="match status" value="1"/>
</dbReference>
<gene>
    <name evidence="1" type="ORF">GXW78_13270</name>
</gene>
<evidence type="ECO:0000313" key="1">
    <source>
        <dbReference type="EMBL" id="MBR0650640.1"/>
    </source>
</evidence>
<dbReference type="InterPro" id="IPR023198">
    <property type="entry name" value="PGP-like_dom2"/>
</dbReference>
<dbReference type="SFLD" id="SFLDG01129">
    <property type="entry name" value="C1.5:_HAD__Beta-PGM__Phosphata"/>
    <property type="match status" value="1"/>
</dbReference>
<keyword evidence="2" id="KW-1185">Reference proteome</keyword>
<name>A0ABS5EHY1_9PROT</name>
<dbReference type="Proteomes" id="UP000698752">
    <property type="component" value="Unassembled WGS sequence"/>
</dbReference>
<proteinExistence type="predicted"/>
<dbReference type="Gene3D" id="1.10.150.240">
    <property type="entry name" value="Putative phosphatase, domain 2"/>
    <property type="match status" value="1"/>
</dbReference>
<dbReference type="Pfam" id="PF00702">
    <property type="entry name" value="Hydrolase"/>
    <property type="match status" value="1"/>
</dbReference>
<dbReference type="InterPro" id="IPR006439">
    <property type="entry name" value="HAD-SF_hydro_IA"/>
</dbReference>
<dbReference type="NCBIfam" id="TIGR01509">
    <property type="entry name" value="HAD-SF-IA-v3"/>
    <property type="match status" value="1"/>
</dbReference>
<comment type="caution">
    <text evidence="1">The sequence shown here is derived from an EMBL/GenBank/DDBJ whole genome shotgun (WGS) entry which is preliminary data.</text>
</comment>
<evidence type="ECO:0000313" key="2">
    <source>
        <dbReference type="Proteomes" id="UP000698752"/>
    </source>
</evidence>
<accession>A0ABS5EHY1</accession>
<dbReference type="EMBL" id="JAAEDI010000013">
    <property type="protein sequence ID" value="MBR0650640.1"/>
    <property type="molecule type" value="Genomic_DNA"/>
</dbReference>
<dbReference type="InterPro" id="IPR023214">
    <property type="entry name" value="HAD_sf"/>
</dbReference>
<dbReference type="InterPro" id="IPR036412">
    <property type="entry name" value="HAD-like_sf"/>
</dbReference>
<dbReference type="PANTHER" id="PTHR18901">
    <property type="entry name" value="2-DEOXYGLUCOSE-6-PHOSPHATE PHOSPHATASE 2"/>
    <property type="match status" value="1"/>
</dbReference>